<dbReference type="Gene3D" id="3.10.10.10">
    <property type="entry name" value="HIV Type 1 Reverse Transcriptase, subunit A, domain 1"/>
    <property type="match status" value="1"/>
</dbReference>
<evidence type="ECO:0000313" key="11">
    <source>
        <dbReference type="Proteomes" id="UP000326396"/>
    </source>
</evidence>
<organism evidence="10 11">
    <name type="scientific">Mikania micrantha</name>
    <name type="common">bitter vine</name>
    <dbReference type="NCBI Taxonomy" id="192012"/>
    <lineage>
        <taxon>Eukaryota</taxon>
        <taxon>Viridiplantae</taxon>
        <taxon>Streptophyta</taxon>
        <taxon>Embryophyta</taxon>
        <taxon>Tracheophyta</taxon>
        <taxon>Spermatophyta</taxon>
        <taxon>Magnoliopsida</taxon>
        <taxon>eudicotyledons</taxon>
        <taxon>Gunneridae</taxon>
        <taxon>Pentapetalae</taxon>
        <taxon>asterids</taxon>
        <taxon>campanulids</taxon>
        <taxon>Asterales</taxon>
        <taxon>Asteraceae</taxon>
        <taxon>Asteroideae</taxon>
        <taxon>Heliantheae alliance</taxon>
        <taxon>Eupatorieae</taxon>
        <taxon>Mikania</taxon>
    </lineage>
</organism>
<dbReference type="CDD" id="cd01647">
    <property type="entry name" value="RT_LTR"/>
    <property type="match status" value="1"/>
</dbReference>
<feature type="compositionally biased region" description="Pro residues" evidence="8">
    <location>
        <begin position="11"/>
        <end position="24"/>
    </location>
</feature>
<proteinExistence type="predicted"/>
<dbReference type="SUPFAM" id="SSF56672">
    <property type="entry name" value="DNA/RNA polymerases"/>
    <property type="match status" value="1"/>
</dbReference>
<keyword evidence="11" id="KW-1185">Reference proteome</keyword>
<dbReference type="GO" id="GO:0003676">
    <property type="term" value="F:nucleic acid binding"/>
    <property type="evidence" value="ECO:0007669"/>
    <property type="project" value="InterPro"/>
</dbReference>
<gene>
    <name evidence="10" type="ORF">E3N88_38834</name>
</gene>
<feature type="region of interest" description="Disordered" evidence="8">
    <location>
        <begin position="158"/>
        <end position="179"/>
    </location>
</feature>
<keyword evidence="6" id="KW-0378">Hydrolase</keyword>
<dbReference type="FunFam" id="3.30.70.270:FF:000020">
    <property type="entry name" value="Transposon Tf2-6 polyprotein-like Protein"/>
    <property type="match status" value="1"/>
</dbReference>
<evidence type="ECO:0000256" key="7">
    <source>
        <dbReference type="ARBA" id="ARBA00022918"/>
    </source>
</evidence>
<feature type="domain" description="Reverse transcriptase" evidence="9">
    <location>
        <begin position="293"/>
        <end position="478"/>
    </location>
</feature>
<dbReference type="GO" id="GO:0008233">
    <property type="term" value="F:peptidase activity"/>
    <property type="evidence" value="ECO:0007669"/>
    <property type="project" value="UniProtKB-KW"/>
</dbReference>
<evidence type="ECO:0000256" key="5">
    <source>
        <dbReference type="ARBA" id="ARBA00022759"/>
    </source>
</evidence>
<dbReference type="GO" id="GO:0004519">
    <property type="term" value="F:endonuclease activity"/>
    <property type="evidence" value="ECO:0007669"/>
    <property type="project" value="UniProtKB-KW"/>
</dbReference>
<dbReference type="InterPro" id="IPR050951">
    <property type="entry name" value="Retrovirus_Pol_polyprotein"/>
</dbReference>
<dbReference type="EMBL" id="SZYD01000018">
    <property type="protein sequence ID" value="KAD2805457.1"/>
    <property type="molecule type" value="Genomic_DNA"/>
</dbReference>
<keyword evidence="7" id="KW-0695">RNA-directed DNA polymerase</keyword>
<dbReference type="Proteomes" id="UP000326396">
    <property type="component" value="Linkage Group LG8"/>
</dbReference>
<evidence type="ECO:0000313" key="10">
    <source>
        <dbReference type="EMBL" id="KAD2805457.1"/>
    </source>
</evidence>
<dbReference type="Pfam" id="PF17917">
    <property type="entry name" value="RT_RNaseH"/>
    <property type="match status" value="1"/>
</dbReference>
<dbReference type="Pfam" id="PF00078">
    <property type="entry name" value="RVT_1"/>
    <property type="match status" value="1"/>
</dbReference>
<dbReference type="InterPro" id="IPR041373">
    <property type="entry name" value="RT_RNaseH"/>
</dbReference>
<keyword evidence="5" id="KW-0255">Endonuclease</keyword>
<dbReference type="FunFam" id="1.10.340.70:FF:000001">
    <property type="entry name" value="Retrovirus-related Pol polyprotein from transposon gypsy-like Protein"/>
    <property type="match status" value="1"/>
</dbReference>
<dbReference type="Gene3D" id="3.30.420.10">
    <property type="entry name" value="Ribonuclease H-like superfamily/Ribonuclease H"/>
    <property type="match status" value="1"/>
</dbReference>
<protein>
    <recommendedName>
        <fullName evidence="9">Reverse transcriptase domain-containing protein</fullName>
    </recommendedName>
</protein>
<sequence length="901" mass="103731">MQHIIQQLNNVPPPPPPPPEPPLADPESTIRRNAPVGIHESILHERGGEQFAKTLHWKEFCTLFFDKYFSNVDLGVYKREYHNIRQRDDVELSKFNDRFYRLIGFLGSSVGSPEEQAEKYQWVVCDRIRRVIIHSTFTKVAEAVKDAKKVDMERNEFLKTSNSKKRGRDGQHVQSGVNSHLKDPSKIIMNGIQPQKSINVISGLKAQKLLSHGCQGFIAAIKDTSTGTPRIENFPIVCDFLDVFLEELLGILPDREVEFTIDLIPGSEPISKAPYRMAHMELKELKEQLQGLLKHGFIRPSVSPWGAPVLFLKKKDGSMRLCIDYREINKITIRNQYPLPRIDDLFDQLQGAKFFSKIEPRSGYHQLKVKDQDVSKTAFRTRYGHYEFLVMPFGLTNAPAFFMDLMNRVFHKYLDRSVIMFIDDILLFSKSREEHEDHLRHVVSAEGITMDPTKVEAVTKWPRPTSVTEVRSFLGLAGYYRCFVEGFSNVALPLTQILRKGVKFTWSDEREKSYEELKRRLVSAPILTLPSRSAGYQIYSDASKKGHGCVLIQHGKVIAYASRQLKPYEVNYPTHDLELAAVVFALKIWRHYLYGETCDIFTDHKNLKYIFTQKELNMRQRRWLELLKDYDANIQYHLGKANVVADALSRKNVGSLACLSVETHITSDLDRMGICLQFDDPNGYLARLKIEPNLITRIKESQEQDGELWAILENLNVGKQSEFRVDEHGVIRCGKRLCVPNDSTLREALLAEAHSSPFSIHPGTTKMYRDLRQNLWWSGMKEDVARYVSQCMTCQQVKIEHQRASGLLQPLDIHVWKWDDISMDFVTGLPKTSKKYDTIWFVVDRLTKSAHFLPIQKGYSAWGTKLKFSTTFHPQTEGQSERTIQTLEDMLRACALEWTGN</sequence>
<dbReference type="InterPro" id="IPR036397">
    <property type="entry name" value="RNaseH_sf"/>
</dbReference>
<keyword evidence="3" id="KW-0548">Nucleotidyltransferase</keyword>
<comment type="caution">
    <text evidence="10">The sequence shown here is derived from an EMBL/GenBank/DDBJ whole genome shotgun (WGS) entry which is preliminary data.</text>
</comment>
<evidence type="ECO:0000259" key="9">
    <source>
        <dbReference type="PROSITE" id="PS50878"/>
    </source>
</evidence>
<dbReference type="InterPro" id="IPR043128">
    <property type="entry name" value="Rev_trsase/Diguanyl_cyclase"/>
</dbReference>
<dbReference type="CDD" id="cd09274">
    <property type="entry name" value="RNase_HI_RT_Ty3"/>
    <property type="match status" value="1"/>
</dbReference>
<dbReference type="Gene3D" id="1.10.340.70">
    <property type="match status" value="1"/>
</dbReference>
<dbReference type="PROSITE" id="PS50878">
    <property type="entry name" value="RT_POL"/>
    <property type="match status" value="1"/>
</dbReference>
<accession>A0A5N6LV88</accession>
<feature type="compositionally biased region" description="Polar residues" evidence="8">
    <location>
        <begin position="1"/>
        <end position="10"/>
    </location>
</feature>
<keyword evidence="1" id="KW-0645">Protease</keyword>
<keyword evidence="2" id="KW-0808">Transferase</keyword>
<dbReference type="InterPro" id="IPR043502">
    <property type="entry name" value="DNA/RNA_pol_sf"/>
</dbReference>
<dbReference type="InterPro" id="IPR000477">
    <property type="entry name" value="RT_dom"/>
</dbReference>
<dbReference type="Pfam" id="PF17921">
    <property type="entry name" value="Integrase_H2C2"/>
    <property type="match status" value="1"/>
</dbReference>
<evidence type="ECO:0000256" key="8">
    <source>
        <dbReference type="SAM" id="MobiDB-lite"/>
    </source>
</evidence>
<dbReference type="Gene3D" id="3.30.70.270">
    <property type="match status" value="2"/>
</dbReference>
<keyword evidence="4" id="KW-0540">Nuclease</keyword>
<dbReference type="AlphaFoldDB" id="A0A5N6LV88"/>
<evidence type="ECO:0000256" key="6">
    <source>
        <dbReference type="ARBA" id="ARBA00022801"/>
    </source>
</evidence>
<dbReference type="SUPFAM" id="SSF53098">
    <property type="entry name" value="Ribonuclease H-like"/>
    <property type="match status" value="1"/>
</dbReference>
<dbReference type="PANTHER" id="PTHR37984:SF5">
    <property type="entry name" value="PROTEIN NYNRIN-LIKE"/>
    <property type="match status" value="1"/>
</dbReference>
<dbReference type="InterPro" id="IPR012337">
    <property type="entry name" value="RNaseH-like_sf"/>
</dbReference>
<evidence type="ECO:0000256" key="2">
    <source>
        <dbReference type="ARBA" id="ARBA00022679"/>
    </source>
</evidence>
<dbReference type="FunFam" id="3.10.10.10:FF:000007">
    <property type="entry name" value="Retrovirus-related Pol polyprotein from transposon 17.6-like Protein"/>
    <property type="match status" value="1"/>
</dbReference>
<name>A0A5N6LV88_9ASTR</name>
<dbReference type="InterPro" id="IPR041588">
    <property type="entry name" value="Integrase_H2C2"/>
</dbReference>
<dbReference type="PANTHER" id="PTHR37984">
    <property type="entry name" value="PROTEIN CBG26694"/>
    <property type="match status" value="1"/>
</dbReference>
<dbReference type="GO" id="GO:0006508">
    <property type="term" value="P:proteolysis"/>
    <property type="evidence" value="ECO:0007669"/>
    <property type="project" value="UniProtKB-KW"/>
</dbReference>
<evidence type="ECO:0000256" key="4">
    <source>
        <dbReference type="ARBA" id="ARBA00022722"/>
    </source>
</evidence>
<evidence type="ECO:0000256" key="1">
    <source>
        <dbReference type="ARBA" id="ARBA00022670"/>
    </source>
</evidence>
<feature type="region of interest" description="Disordered" evidence="8">
    <location>
        <begin position="1"/>
        <end position="29"/>
    </location>
</feature>
<evidence type="ECO:0000256" key="3">
    <source>
        <dbReference type="ARBA" id="ARBA00022695"/>
    </source>
</evidence>
<dbReference type="OrthoDB" id="3341476at2759"/>
<reference evidence="10 11" key="1">
    <citation type="submission" date="2019-05" db="EMBL/GenBank/DDBJ databases">
        <title>Mikania micrantha, genome provides insights into the molecular mechanism of rapid growth.</title>
        <authorList>
            <person name="Liu B."/>
        </authorList>
    </citation>
    <scope>NUCLEOTIDE SEQUENCE [LARGE SCALE GENOMIC DNA]</scope>
    <source>
        <strain evidence="10">NLD-2019</strain>
        <tissue evidence="10">Leaf</tissue>
    </source>
</reference>
<dbReference type="GO" id="GO:0003964">
    <property type="term" value="F:RNA-directed DNA polymerase activity"/>
    <property type="evidence" value="ECO:0007669"/>
    <property type="project" value="UniProtKB-KW"/>
</dbReference>